<name>A0ABV5G3T5_9MICC</name>
<protein>
    <recommendedName>
        <fullName evidence="4">Secreted protein</fullName>
    </recommendedName>
</protein>
<keyword evidence="3" id="KW-1185">Reference proteome</keyword>
<evidence type="ECO:0000256" key="1">
    <source>
        <dbReference type="SAM" id="MobiDB-lite"/>
    </source>
</evidence>
<sequence length="106" mass="11035">MSILCCVAVAVIGLLLSFGVLRGFGGSHHTGAGPTMPRHPTYHCGPVPRSPQGEFGAPGHSGAALTGTDQYRSMPVRLSSHQAIASVSTLAFFGTLRSEPSSKTNW</sequence>
<organism evidence="2 3">
    <name type="scientific">Citricoccus parietis</name>
    <dbReference type="NCBI Taxonomy" id="592307"/>
    <lineage>
        <taxon>Bacteria</taxon>
        <taxon>Bacillati</taxon>
        <taxon>Actinomycetota</taxon>
        <taxon>Actinomycetes</taxon>
        <taxon>Micrococcales</taxon>
        <taxon>Micrococcaceae</taxon>
        <taxon>Citricoccus</taxon>
    </lineage>
</organism>
<evidence type="ECO:0008006" key="4">
    <source>
        <dbReference type="Google" id="ProtNLM"/>
    </source>
</evidence>
<proteinExistence type="predicted"/>
<accession>A0ABV5G3T5</accession>
<evidence type="ECO:0000313" key="3">
    <source>
        <dbReference type="Proteomes" id="UP001589575"/>
    </source>
</evidence>
<feature type="region of interest" description="Disordered" evidence="1">
    <location>
        <begin position="32"/>
        <end position="67"/>
    </location>
</feature>
<evidence type="ECO:0000313" key="2">
    <source>
        <dbReference type="EMBL" id="MFB9073610.1"/>
    </source>
</evidence>
<gene>
    <name evidence="2" type="ORF">ACFFX0_21380</name>
</gene>
<reference evidence="2 3" key="1">
    <citation type="submission" date="2024-09" db="EMBL/GenBank/DDBJ databases">
        <authorList>
            <person name="Sun Q."/>
            <person name="Mori K."/>
        </authorList>
    </citation>
    <scope>NUCLEOTIDE SEQUENCE [LARGE SCALE GENOMIC DNA]</scope>
    <source>
        <strain evidence="2 3">CCM 7609</strain>
    </source>
</reference>
<dbReference type="EMBL" id="JBHMFI010000001">
    <property type="protein sequence ID" value="MFB9073610.1"/>
    <property type="molecule type" value="Genomic_DNA"/>
</dbReference>
<dbReference type="Proteomes" id="UP001589575">
    <property type="component" value="Unassembled WGS sequence"/>
</dbReference>
<comment type="caution">
    <text evidence="2">The sequence shown here is derived from an EMBL/GenBank/DDBJ whole genome shotgun (WGS) entry which is preliminary data.</text>
</comment>